<protein>
    <submittedName>
        <fullName evidence="3">Uncharacterized protein LOC131805908</fullName>
    </submittedName>
</protein>
<name>A0ABM3VIM5_MUSDO</name>
<dbReference type="Proteomes" id="UP001652621">
    <property type="component" value="Unplaced"/>
</dbReference>
<evidence type="ECO:0000313" key="3">
    <source>
        <dbReference type="RefSeq" id="XP_058985657.1"/>
    </source>
</evidence>
<evidence type="ECO:0000256" key="1">
    <source>
        <dbReference type="SAM" id="MobiDB-lite"/>
    </source>
</evidence>
<dbReference type="PANTHER" id="PTHR47331:SF5">
    <property type="entry name" value="RIBONUCLEASE H"/>
    <property type="match status" value="1"/>
</dbReference>
<dbReference type="RefSeq" id="XP_058985657.1">
    <property type="nucleotide sequence ID" value="XM_059129674.1"/>
</dbReference>
<gene>
    <name evidence="3" type="primary">LOC131805908</name>
</gene>
<evidence type="ECO:0000313" key="2">
    <source>
        <dbReference type="Proteomes" id="UP001652621"/>
    </source>
</evidence>
<feature type="compositionally biased region" description="Low complexity" evidence="1">
    <location>
        <begin position="272"/>
        <end position="291"/>
    </location>
</feature>
<dbReference type="GeneID" id="131805908"/>
<keyword evidence="2" id="KW-1185">Reference proteome</keyword>
<organism evidence="2 3">
    <name type="scientific">Musca domestica</name>
    <name type="common">House fly</name>
    <dbReference type="NCBI Taxonomy" id="7370"/>
    <lineage>
        <taxon>Eukaryota</taxon>
        <taxon>Metazoa</taxon>
        <taxon>Ecdysozoa</taxon>
        <taxon>Arthropoda</taxon>
        <taxon>Hexapoda</taxon>
        <taxon>Insecta</taxon>
        <taxon>Pterygota</taxon>
        <taxon>Neoptera</taxon>
        <taxon>Endopterygota</taxon>
        <taxon>Diptera</taxon>
        <taxon>Brachycera</taxon>
        <taxon>Muscomorpha</taxon>
        <taxon>Muscoidea</taxon>
        <taxon>Muscidae</taxon>
        <taxon>Musca</taxon>
    </lineage>
</organism>
<accession>A0ABM3VIM5</accession>
<dbReference type="PANTHER" id="PTHR47331">
    <property type="entry name" value="PHD-TYPE DOMAIN-CONTAINING PROTEIN"/>
    <property type="match status" value="1"/>
</dbReference>
<feature type="region of interest" description="Disordered" evidence="1">
    <location>
        <begin position="259"/>
        <end position="307"/>
    </location>
</feature>
<reference evidence="3" key="1">
    <citation type="submission" date="2025-08" db="UniProtKB">
        <authorList>
            <consortium name="RefSeq"/>
        </authorList>
    </citation>
    <scope>IDENTIFICATION</scope>
    <source>
        <strain evidence="3">Aabys</strain>
        <tissue evidence="3">Whole body</tissue>
    </source>
</reference>
<sequence length="474" mass="51368">MENLSKMAASLPIVDDNIPMSDEEREFEDNNVAPLGSQDSAFKEIIEAPNKDSAPGLQACQTSSSADKKMVASPHRENSTATVALPSTASVVSPHQENCTATVVSNLGFSSQMAVDTLPVLLPNNEEVGPASPHREIARARSVSTWTIPSASPHRELAHANDENTANSTATIPCGNRPVAGSNRPQGPKCSICMQRHFLKDCPEFHKLPCVKRIRFVVQNNFCSNCLTRSHILRDCFSVRRCKKCNNNHHTLLHSNQTLHGTVRPSGSRGYTSRAFNSSPSSNSISSAKIKTSAKRPSVRSHPISSAPSGAVRPIVQSIQPIVTLGPTMVVQIVLPDRKVPVRALLDPCAGHSRICSTLTSKLQLSSLNVGQDLFCQLTLQSFHDQTQLLRVSALSMPLRHVVTPAQSAPDLIKDHYAGMQLADPEFYKSAHIALILGPDVYPKVIKSQTHSSPGFPWAQLTIFGWVVSGPCPL</sequence>
<proteinExistence type="predicted"/>